<sequence length="164" mass="17612">MDMNMDMGMELASGQMITYLHFQGGDVLWFQGWVPQSHGAMAGTCIGIFLLALFDRWLAAMRAAAEVYWGKRAQIALANKLNTQGGGPSPQSPMGTLSMRTIPPFIPSHDIARGLLHGVQALLTFAFMLAVMTFNAGIILSIVIGLGVGQTLFGRYAASGLVLH</sequence>
<dbReference type="GO" id="GO:0005886">
    <property type="term" value="C:plasma membrane"/>
    <property type="evidence" value="ECO:0007669"/>
    <property type="project" value="TreeGrafter"/>
</dbReference>
<comment type="similarity">
    <text evidence="5">Belongs to the copper transporter (Ctr) (TC 1.A.56) family. SLC31A subfamily.</text>
</comment>
<organism evidence="6 7">
    <name type="scientific">Macrolepiota fuliginosa MF-IS2</name>
    <dbReference type="NCBI Taxonomy" id="1400762"/>
    <lineage>
        <taxon>Eukaryota</taxon>
        <taxon>Fungi</taxon>
        <taxon>Dikarya</taxon>
        <taxon>Basidiomycota</taxon>
        <taxon>Agaricomycotina</taxon>
        <taxon>Agaricomycetes</taxon>
        <taxon>Agaricomycetidae</taxon>
        <taxon>Agaricales</taxon>
        <taxon>Agaricineae</taxon>
        <taxon>Agaricaceae</taxon>
        <taxon>Macrolepiota</taxon>
    </lineage>
</organism>
<keyword evidence="4 5" id="KW-0472">Membrane</keyword>
<proteinExistence type="inferred from homology"/>
<dbReference type="OrthoDB" id="73901at2759"/>
<gene>
    <name evidence="6" type="ORF">P691DRAFT_794012</name>
</gene>
<accession>A0A9P6C2Q6</accession>
<keyword evidence="5" id="KW-0187">Copper transport</keyword>
<comment type="subcellular location">
    <subcellularLocation>
        <location evidence="1 5">Membrane</location>
        <topology evidence="1 5">Multi-pass membrane protein</topology>
    </subcellularLocation>
</comment>
<dbReference type="PANTHER" id="PTHR12483:SF27">
    <property type="entry name" value="COPPER TRANSPORT PROTEIN CTR1"/>
    <property type="match status" value="1"/>
</dbReference>
<feature type="transmembrane region" description="Helical" evidence="5">
    <location>
        <begin position="37"/>
        <end position="54"/>
    </location>
</feature>
<keyword evidence="5" id="KW-0186">Copper</keyword>
<dbReference type="GO" id="GO:0005375">
    <property type="term" value="F:copper ion transmembrane transporter activity"/>
    <property type="evidence" value="ECO:0007669"/>
    <property type="project" value="UniProtKB-UniRule"/>
</dbReference>
<dbReference type="InterPro" id="IPR007274">
    <property type="entry name" value="Cop_transporter"/>
</dbReference>
<feature type="transmembrane region" description="Helical" evidence="5">
    <location>
        <begin position="121"/>
        <end position="146"/>
    </location>
</feature>
<keyword evidence="7" id="KW-1185">Reference proteome</keyword>
<evidence type="ECO:0000256" key="5">
    <source>
        <dbReference type="RuleBase" id="RU367022"/>
    </source>
</evidence>
<name>A0A9P6C2Q6_9AGAR</name>
<dbReference type="Proteomes" id="UP000807342">
    <property type="component" value="Unassembled WGS sequence"/>
</dbReference>
<evidence type="ECO:0000313" key="6">
    <source>
        <dbReference type="EMBL" id="KAF9446920.1"/>
    </source>
</evidence>
<keyword evidence="5" id="KW-0406">Ion transport</keyword>
<evidence type="ECO:0000313" key="7">
    <source>
        <dbReference type="Proteomes" id="UP000807342"/>
    </source>
</evidence>
<dbReference type="AlphaFoldDB" id="A0A9P6C2Q6"/>
<keyword evidence="2 5" id="KW-0812">Transmembrane</keyword>
<dbReference type="EMBL" id="MU151223">
    <property type="protein sequence ID" value="KAF9446920.1"/>
    <property type="molecule type" value="Genomic_DNA"/>
</dbReference>
<evidence type="ECO:0000256" key="3">
    <source>
        <dbReference type="ARBA" id="ARBA00022989"/>
    </source>
</evidence>
<protein>
    <recommendedName>
        <fullName evidence="5">Copper transport protein</fullName>
    </recommendedName>
</protein>
<keyword evidence="5" id="KW-0813">Transport</keyword>
<evidence type="ECO:0000256" key="4">
    <source>
        <dbReference type="ARBA" id="ARBA00023136"/>
    </source>
</evidence>
<comment type="caution">
    <text evidence="6">The sequence shown here is derived from an EMBL/GenBank/DDBJ whole genome shotgun (WGS) entry which is preliminary data.</text>
</comment>
<dbReference type="PANTHER" id="PTHR12483">
    <property type="entry name" value="SOLUTE CARRIER FAMILY 31 COPPER TRANSPORTERS"/>
    <property type="match status" value="1"/>
</dbReference>
<evidence type="ECO:0000256" key="1">
    <source>
        <dbReference type="ARBA" id="ARBA00004141"/>
    </source>
</evidence>
<keyword evidence="3 5" id="KW-1133">Transmembrane helix</keyword>
<dbReference type="Pfam" id="PF04145">
    <property type="entry name" value="Ctr"/>
    <property type="match status" value="1"/>
</dbReference>
<reference evidence="6" key="1">
    <citation type="submission" date="2020-11" db="EMBL/GenBank/DDBJ databases">
        <authorList>
            <consortium name="DOE Joint Genome Institute"/>
            <person name="Ahrendt S."/>
            <person name="Riley R."/>
            <person name="Andreopoulos W."/>
            <person name="Labutti K."/>
            <person name="Pangilinan J."/>
            <person name="Ruiz-Duenas F.J."/>
            <person name="Barrasa J.M."/>
            <person name="Sanchez-Garcia M."/>
            <person name="Camarero S."/>
            <person name="Miyauchi S."/>
            <person name="Serrano A."/>
            <person name="Linde D."/>
            <person name="Babiker R."/>
            <person name="Drula E."/>
            <person name="Ayuso-Fernandez I."/>
            <person name="Pacheco R."/>
            <person name="Padilla G."/>
            <person name="Ferreira P."/>
            <person name="Barriuso J."/>
            <person name="Kellner H."/>
            <person name="Castanera R."/>
            <person name="Alfaro M."/>
            <person name="Ramirez L."/>
            <person name="Pisabarro A.G."/>
            <person name="Kuo A."/>
            <person name="Tritt A."/>
            <person name="Lipzen A."/>
            <person name="He G."/>
            <person name="Yan M."/>
            <person name="Ng V."/>
            <person name="Cullen D."/>
            <person name="Martin F."/>
            <person name="Rosso M.-N."/>
            <person name="Henrissat B."/>
            <person name="Hibbett D."/>
            <person name="Martinez A.T."/>
            <person name="Grigoriev I.V."/>
        </authorList>
    </citation>
    <scope>NUCLEOTIDE SEQUENCE</scope>
    <source>
        <strain evidence="6">MF-IS2</strain>
    </source>
</reference>
<evidence type="ECO:0000256" key="2">
    <source>
        <dbReference type="ARBA" id="ARBA00022692"/>
    </source>
</evidence>